<name>A0ABN7UY14_GIGMA</name>
<accession>A0ABN7UY14</accession>
<gene>
    <name evidence="2" type="ORF">GMARGA_LOCUS11941</name>
</gene>
<protein>
    <submittedName>
        <fullName evidence="2">33837_t:CDS:1</fullName>
    </submittedName>
</protein>
<evidence type="ECO:0000313" key="3">
    <source>
        <dbReference type="Proteomes" id="UP000789901"/>
    </source>
</evidence>
<sequence>MNKLSNFLPSNDQLVALAKECVPKNTVKNTEGWIKIINQWQSDINYKEPLENQDKETIELQVSQFLLLYLEKPSKKDDQGGIEGNQSDLIIPFPSNPEGISGPNSDLRKYLSFQSKGFKCLDFYLAVCCNQNALNVELMLSQEILVIILVEEQALWNDLILEYLKIPVMQSADINLLVYYYAYAKPTNKYKRKALANILYKLINTTPSNEMAQDLTINTILSNEIAQDSIEQINPESNNNEESQSIRSEDDELSDADLNNLVQV</sequence>
<keyword evidence="3" id="KW-1185">Reference proteome</keyword>
<feature type="non-terminal residue" evidence="2">
    <location>
        <position position="264"/>
    </location>
</feature>
<comment type="caution">
    <text evidence="2">The sequence shown here is derived from an EMBL/GenBank/DDBJ whole genome shotgun (WGS) entry which is preliminary data.</text>
</comment>
<evidence type="ECO:0000313" key="2">
    <source>
        <dbReference type="EMBL" id="CAG8698037.1"/>
    </source>
</evidence>
<dbReference type="EMBL" id="CAJVQB010007154">
    <property type="protein sequence ID" value="CAG8698037.1"/>
    <property type="molecule type" value="Genomic_DNA"/>
</dbReference>
<organism evidence="2 3">
    <name type="scientific">Gigaspora margarita</name>
    <dbReference type="NCBI Taxonomy" id="4874"/>
    <lineage>
        <taxon>Eukaryota</taxon>
        <taxon>Fungi</taxon>
        <taxon>Fungi incertae sedis</taxon>
        <taxon>Mucoromycota</taxon>
        <taxon>Glomeromycotina</taxon>
        <taxon>Glomeromycetes</taxon>
        <taxon>Diversisporales</taxon>
        <taxon>Gigasporaceae</taxon>
        <taxon>Gigaspora</taxon>
    </lineage>
</organism>
<dbReference type="Proteomes" id="UP000789901">
    <property type="component" value="Unassembled WGS sequence"/>
</dbReference>
<proteinExistence type="predicted"/>
<evidence type="ECO:0000256" key="1">
    <source>
        <dbReference type="SAM" id="MobiDB-lite"/>
    </source>
</evidence>
<feature type="compositionally biased region" description="Low complexity" evidence="1">
    <location>
        <begin position="232"/>
        <end position="246"/>
    </location>
</feature>
<reference evidence="2 3" key="1">
    <citation type="submission" date="2021-06" db="EMBL/GenBank/DDBJ databases">
        <authorList>
            <person name="Kallberg Y."/>
            <person name="Tangrot J."/>
            <person name="Rosling A."/>
        </authorList>
    </citation>
    <scope>NUCLEOTIDE SEQUENCE [LARGE SCALE GENOMIC DNA]</scope>
    <source>
        <strain evidence="2 3">120-4 pot B 10/14</strain>
    </source>
</reference>
<feature type="region of interest" description="Disordered" evidence="1">
    <location>
        <begin position="232"/>
        <end position="264"/>
    </location>
</feature>